<organism evidence="7 8">
    <name type="scientific">Zoogloea oryzae</name>
    <dbReference type="NCBI Taxonomy" id="310767"/>
    <lineage>
        <taxon>Bacteria</taxon>
        <taxon>Pseudomonadati</taxon>
        <taxon>Pseudomonadota</taxon>
        <taxon>Betaproteobacteria</taxon>
        <taxon>Rhodocyclales</taxon>
        <taxon>Zoogloeaceae</taxon>
        <taxon>Zoogloea</taxon>
    </lineage>
</organism>
<feature type="transmembrane region" description="Helical" evidence="5">
    <location>
        <begin position="373"/>
        <end position="390"/>
    </location>
</feature>
<comment type="subcellular location">
    <subcellularLocation>
        <location evidence="1">Membrane</location>
        <topology evidence="1">Multi-pass membrane protein</topology>
    </subcellularLocation>
</comment>
<dbReference type="PANTHER" id="PTHR37422:SF13">
    <property type="entry name" value="LIPOPOLYSACCHARIDE BIOSYNTHESIS PROTEIN PA4999-RELATED"/>
    <property type="match status" value="1"/>
</dbReference>
<feature type="transmembrane region" description="Helical" evidence="5">
    <location>
        <begin position="69"/>
        <end position="86"/>
    </location>
</feature>
<dbReference type="InterPro" id="IPR051533">
    <property type="entry name" value="WaaL-like"/>
</dbReference>
<feature type="domain" description="O-antigen ligase-related" evidence="6">
    <location>
        <begin position="200"/>
        <end position="352"/>
    </location>
</feature>
<feature type="transmembrane region" description="Helical" evidence="5">
    <location>
        <begin position="39"/>
        <end position="57"/>
    </location>
</feature>
<dbReference type="Proteomes" id="UP001157167">
    <property type="component" value="Unassembled WGS sequence"/>
</dbReference>
<evidence type="ECO:0000256" key="4">
    <source>
        <dbReference type="ARBA" id="ARBA00023136"/>
    </source>
</evidence>
<keyword evidence="8" id="KW-1185">Reference proteome</keyword>
<protein>
    <submittedName>
        <fullName evidence="7">O-antigen biosynthesis protein</fullName>
    </submittedName>
</protein>
<dbReference type="RefSeq" id="WP_284188543.1">
    <property type="nucleotide sequence ID" value="NZ_BSPX01000044.1"/>
</dbReference>
<feature type="transmembrane region" description="Helical" evidence="5">
    <location>
        <begin position="122"/>
        <end position="140"/>
    </location>
</feature>
<evidence type="ECO:0000313" key="7">
    <source>
        <dbReference type="EMBL" id="GLT23335.1"/>
    </source>
</evidence>
<keyword evidence="2 5" id="KW-0812">Transmembrane</keyword>
<name>A0ABQ6FCJ9_9RHOO</name>
<feature type="transmembrane region" description="Helical" evidence="5">
    <location>
        <begin position="336"/>
        <end position="361"/>
    </location>
</feature>
<gene>
    <name evidence="7" type="ORF">GCM10007933_28000</name>
</gene>
<evidence type="ECO:0000256" key="1">
    <source>
        <dbReference type="ARBA" id="ARBA00004141"/>
    </source>
</evidence>
<dbReference type="Pfam" id="PF04932">
    <property type="entry name" value="Wzy_C"/>
    <property type="match status" value="1"/>
</dbReference>
<feature type="transmembrane region" description="Helical" evidence="5">
    <location>
        <begin position="92"/>
        <end position="110"/>
    </location>
</feature>
<evidence type="ECO:0000256" key="5">
    <source>
        <dbReference type="SAM" id="Phobius"/>
    </source>
</evidence>
<dbReference type="PANTHER" id="PTHR37422">
    <property type="entry name" value="TEICHURONIC ACID BIOSYNTHESIS PROTEIN TUAE"/>
    <property type="match status" value="1"/>
</dbReference>
<feature type="transmembrane region" description="Helical" evidence="5">
    <location>
        <begin position="216"/>
        <end position="233"/>
    </location>
</feature>
<comment type="caution">
    <text evidence="7">The sequence shown here is derived from an EMBL/GenBank/DDBJ whole genome shotgun (WGS) entry which is preliminary data.</text>
</comment>
<dbReference type="EMBL" id="BSPX01000044">
    <property type="protein sequence ID" value="GLT23335.1"/>
    <property type="molecule type" value="Genomic_DNA"/>
</dbReference>
<accession>A0ABQ6FCJ9</accession>
<reference evidence="8" key="1">
    <citation type="journal article" date="2019" name="Int. J. Syst. Evol. Microbiol.">
        <title>The Global Catalogue of Microorganisms (GCM) 10K type strain sequencing project: providing services to taxonomists for standard genome sequencing and annotation.</title>
        <authorList>
            <consortium name="The Broad Institute Genomics Platform"/>
            <consortium name="The Broad Institute Genome Sequencing Center for Infectious Disease"/>
            <person name="Wu L."/>
            <person name="Ma J."/>
        </authorList>
    </citation>
    <scope>NUCLEOTIDE SEQUENCE [LARGE SCALE GENOMIC DNA]</scope>
    <source>
        <strain evidence="8">NBRC 102407</strain>
    </source>
</reference>
<dbReference type="InterPro" id="IPR007016">
    <property type="entry name" value="O-antigen_ligase-rel_domated"/>
</dbReference>
<feature type="transmembrane region" description="Helical" evidence="5">
    <location>
        <begin position="240"/>
        <end position="258"/>
    </location>
</feature>
<evidence type="ECO:0000313" key="8">
    <source>
        <dbReference type="Proteomes" id="UP001157167"/>
    </source>
</evidence>
<proteinExistence type="predicted"/>
<keyword evidence="3 5" id="KW-1133">Transmembrane helix</keyword>
<evidence type="ECO:0000259" key="6">
    <source>
        <dbReference type="Pfam" id="PF04932"/>
    </source>
</evidence>
<keyword evidence="4 5" id="KW-0472">Membrane</keyword>
<evidence type="ECO:0000256" key="2">
    <source>
        <dbReference type="ARBA" id="ARBA00022692"/>
    </source>
</evidence>
<sequence length="426" mass="47068">MSFGNALAGLHAPIAARIPAINGMLFASLFFFLPAHVAPAYSISGLILLLSLVEGRFAEKWAQLRGDPLFWIFQAFFWITPLSLLWTDDLQAGLRMVGRYAFFLLSPLYLTIARRELAPRCIAAFLAGCLMAETLAWYNWLEMSFFPEWPDGIRVRKEATETAPFVDHILYAPILAWAGYLALREAVAAAGWRRAGFALLALLTTGNLIFSTGRTGQLVFLVLVALLIFQRLAGRHPLRAALAAVSLTGGLAVLAYHTSAPIAAQVDETLSEFARRHDTFDTATAQRLGFLTNSLRLAAENLLTGVGAGDFYPAYVDVNQRYTPDWTTTDNPHNQYLFTVTTTGIGGGLILLLTYFPPILWRRQRDALAQHRVALVVFIGVCSLFEDYLWRSNTSLLYVLFAVLLLGRQSLGPPADGRQAAPIRAE</sequence>
<evidence type="ECO:0000256" key="3">
    <source>
        <dbReference type="ARBA" id="ARBA00022989"/>
    </source>
</evidence>